<keyword evidence="3" id="KW-0520">NAD</keyword>
<keyword evidence="8" id="KW-1185">Reference proteome</keyword>
<dbReference type="InterPro" id="IPR029753">
    <property type="entry name" value="D-isomer_DH_CS"/>
</dbReference>
<organism evidence="7 8">
    <name type="scientific">Peptostreptococcus russellii</name>
    <dbReference type="NCBI Taxonomy" id="215200"/>
    <lineage>
        <taxon>Bacteria</taxon>
        <taxon>Bacillati</taxon>
        <taxon>Bacillota</taxon>
        <taxon>Clostridia</taxon>
        <taxon>Peptostreptococcales</taxon>
        <taxon>Peptostreptococcaceae</taxon>
        <taxon>Peptostreptococcus</taxon>
    </lineage>
</organism>
<comment type="caution">
    <text evidence="7">The sequence shown here is derived from an EMBL/GenBank/DDBJ whole genome shotgun (WGS) entry which is preliminary data.</text>
</comment>
<dbReference type="CDD" id="cd12155">
    <property type="entry name" value="PGDH_1"/>
    <property type="match status" value="1"/>
</dbReference>
<evidence type="ECO:0000259" key="6">
    <source>
        <dbReference type="Pfam" id="PF02826"/>
    </source>
</evidence>
<dbReference type="PANTHER" id="PTHR43333">
    <property type="entry name" value="2-HACID_DH_C DOMAIN-CONTAINING PROTEIN"/>
    <property type="match status" value="1"/>
</dbReference>
<evidence type="ECO:0000256" key="2">
    <source>
        <dbReference type="ARBA" id="ARBA00023002"/>
    </source>
</evidence>
<dbReference type="EMBL" id="JYGE01000005">
    <property type="protein sequence ID" value="PSJ31242.1"/>
    <property type="molecule type" value="Genomic_DNA"/>
</dbReference>
<dbReference type="GO" id="GO:0051287">
    <property type="term" value="F:NAD binding"/>
    <property type="evidence" value="ECO:0007669"/>
    <property type="project" value="InterPro"/>
</dbReference>
<dbReference type="Pfam" id="PF00389">
    <property type="entry name" value="2-Hacid_dh"/>
    <property type="match status" value="1"/>
</dbReference>
<comment type="similarity">
    <text evidence="1 4">Belongs to the D-isomer specific 2-hydroxyacid dehydrogenase family.</text>
</comment>
<dbReference type="Pfam" id="PF02826">
    <property type="entry name" value="2-Hacid_dh_C"/>
    <property type="match status" value="1"/>
</dbReference>
<evidence type="ECO:0000256" key="4">
    <source>
        <dbReference type="RuleBase" id="RU003719"/>
    </source>
</evidence>
<dbReference type="PROSITE" id="PS00671">
    <property type="entry name" value="D_2_HYDROXYACID_DH_3"/>
    <property type="match status" value="1"/>
</dbReference>
<evidence type="ECO:0000256" key="1">
    <source>
        <dbReference type="ARBA" id="ARBA00005854"/>
    </source>
</evidence>
<feature type="domain" description="D-isomer specific 2-hydroxyacid dehydrogenase catalytic" evidence="5">
    <location>
        <begin position="13"/>
        <end position="305"/>
    </location>
</feature>
<keyword evidence="2 4" id="KW-0560">Oxidoreductase</keyword>
<name>A0A2P7PZY9_9FIRM</name>
<sequence>MKAVFNYSFGKENMKKIEDLGYEIIYVKEEDMAGRDDFYDAEIWCTYSGFDYVDIEKFKNLKYLALTSTGINHTPKDYLVDNNIYLSNNRVGYNIPIAESVIMFILEIYKKSQQAFKKQENKIWNMDMSWMELSGKRVGILGTGNIGKSISKRLKGFDVEIWGVNTNGRDIEGFDRCFALDKSDEFFEGCDVIVGAMPYTSATEHIIDSRRMELMKEGSILINVGRGNLIDLQALKFFLEKFKGIALDVVEEEPLDKNSYLWDSENVIITPHNTWVSENNKYRLFDGIYENFKSYAEKKQPLNYIKDIKKGY</sequence>
<dbReference type="OrthoDB" id="9805416at2"/>
<dbReference type="GO" id="GO:0016616">
    <property type="term" value="F:oxidoreductase activity, acting on the CH-OH group of donors, NAD or NADP as acceptor"/>
    <property type="evidence" value="ECO:0007669"/>
    <property type="project" value="InterPro"/>
</dbReference>
<dbReference type="SUPFAM" id="SSF52283">
    <property type="entry name" value="Formate/glycerate dehydrogenase catalytic domain-like"/>
    <property type="match status" value="1"/>
</dbReference>
<gene>
    <name evidence="7" type="ORF">UF10_06290</name>
</gene>
<evidence type="ECO:0000256" key="3">
    <source>
        <dbReference type="ARBA" id="ARBA00023027"/>
    </source>
</evidence>
<feature type="domain" description="D-isomer specific 2-hydroxyacid dehydrogenase NAD-binding" evidence="6">
    <location>
        <begin position="102"/>
        <end position="273"/>
    </location>
</feature>
<accession>A0A2P7PZY9</accession>
<reference evidence="7" key="1">
    <citation type="thesis" date="2015" institute="Rutgers" country="The State University of New Jersey, 14 College Farm Rd., New Brunswick, NJ, USA">
        <title>Ammonia toxicity in bacteria and its implications for treatment of and resource recovery from highly nitrogenous organic wastes.</title>
        <authorList>
            <person name="Luther A.K."/>
        </authorList>
    </citation>
    <scope>NUCLEOTIDE SEQUENCE</scope>
    <source>
        <strain evidence="7">RT-10B</strain>
    </source>
</reference>
<evidence type="ECO:0000313" key="7">
    <source>
        <dbReference type="EMBL" id="PSJ31242.1"/>
    </source>
</evidence>
<dbReference type="PANTHER" id="PTHR43333:SF1">
    <property type="entry name" value="D-ISOMER SPECIFIC 2-HYDROXYACID DEHYDROGENASE NAD-BINDING DOMAIN-CONTAINING PROTEIN"/>
    <property type="match status" value="1"/>
</dbReference>
<proteinExistence type="inferred from homology"/>
<dbReference type="Gene3D" id="3.40.50.720">
    <property type="entry name" value="NAD(P)-binding Rossmann-like Domain"/>
    <property type="match status" value="2"/>
</dbReference>
<evidence type="ECO:0000313" key="8">
    <source>
        <dbReference type="Proteomes" id="UP000241434"/>
    </source>
</evidence>
<protein>
    <submittedName>
        <fullName evidence="7">Dihydrofolate reductase</fullName>
    </submittedName>
</protein>
<dbReference type="InterPro" id="IPR006139">
    <property type="entry name" value="D-isomer_2_OHA_DH_cat_dom"/>
</dbReference>
<dbReference type="InterPro" id="IPR006140">
    <property type="entry name" value="D-isomer_DH_NAD-bd"/>
</dbReference>
<dbReference type="AlphaFoldDB" id="A0A2P7PZY9"/>
<dbReference type="InterPro" id="IPR036291">
    <property type="entry name" value="NAD(P)-bd_dom_sf"/>
</dbReference>
<dbReference type="RefSeq" id="WP_106776982.1">
    <property type="nucleotide sequence ID" value="NZ_JYGE01000005.1"/>
</dbReference>
<dbReference type="SUPFAM" id="SSF51735">
    <property type="entry name" value="NAD(P)-binding Rossmann-fold domains"/>
    <property type="match status" value="1"/>
</dbReference>
<dbReference type="Proteomes" id="UP000241434">
    <property type="component" value="Unassembled WGS sequence"/>
</dbReference>
<evidence type="ECO:0000259" key="5">
    <source>
        <dbReference type="Pfam" id="PF00389"/>
    </source>
</evidence>